<comment type="caution">
    <text evidence="2">The sequence shown here is derived from an EMBL/GenBank/DDBJ whole genome shotgun (WGS) entry which is preliminary data.</text>
</comment>
<dbReference type="VEuPathDB" id="FungiDB:H257_18206"/>
<evidence type="ECO:0000313" key="3">
    <source>
        <dbReference type="Proteomes" id="UP000265716"/>
    </source>
</evidence>
<dbReference type="AlphaFoldDB" id="A0A397CXD9"/>
<feature type="domain" description="Core-binding (CB)" evidence="1">
    <location>
        <begin position="20"/>
        <end position="107"/>
    </location>
</feature>
<protein>
    <recommendedName>
        <fullName evidence="1">Core-binding (CB) domain-containing protein</fullName>
    </recommendedName>
</protein>
<reference evidence="2 3" key="1">
    <citation type="submission" date="2018-08" db="EMBL/GenBank/DDBJ databases">
        <title>Aphanomyces genome sequencing and annotation.</title>
        <authorList>
            <person name="Minardi D."/>
            <person name="Oidtmann B."/>
            <person name="Van Der Giezen M."/>
            <person name="Studholme D.J."/>
        </authorList>
    </citation>
    <scope>NUCLEOTIDE SEQUENCE [LARGE SCALE GENOMIC DNA]</scope>
    <source>
        <strain evidence="2 3">SA</strain>
    </source>
</reference>
<dbReference type="InterPro" id="IPR044068">
    <property type="entry name" value="CB"/>
</dbReference>
<evidence type="ECO:0000313" key="2">
    <source>
        <dbReference type="EMBL" id="RHY53814.1"/>
    </source>
</evidence>
<organism evidence="2 3">
    <name type="scientific">Aphanomyces astaci</name>
    <name type="common">Crayfish plague agent</name>
    <dbReference type="NCBI Taxonomy" id="112090"/>
    <lineage>
        <taxon>Eukaryota</taxon>
        <taxon>Sar</taxon>
        <taxon>Stramenopiles</taxon>
        <taxon>Oomycota</taxon>
        <taxon>Saprolegniomycetes</taxon>
        <taxon>Saprolegniales</taxon>
        <taxon>Verrucalvaceae</taxon>
        <taxon>Aphanomyces</taxon>
    </lineage>
</organism>
<accession>A0A397CXD9</accession>
<evidence type="ECO:0000259" key="1">
    <source>
        <dbReference type="PROSITE" id="PS51900"/>
    </source>
</evidence>
<name>A0A397CXD9_APHAT</name>
<proteinExistence type="predicted"/>
<dbReference type="Proteomes" id="UP000265716">
    <property type="component" value="Unassembled WGS sequence"/>
</dbReference>
<sequence>MAGETRNDISVSIATRQQSTTVQDLRDNRLAESSQKGYRSGVKQITIWMQASGRAHMLNADGSINLELFGYGDFTEFVLHKYKNSGVTLSTLSGYRSALKDYYNKQNVPLPNGFGTDATVIYQGRQI</sequence>
<dbReference type="PROSITE" id="PS51900">
    <property type="entry name" value="CB"/>
    <property type="match status" value="1"/>
</dbReference>
<gene>
    <name evidence="2" type="ORF">DYB38_013615</name>
</gene>
<dbReference type="EMBL" id="QUTC01006144">
    <property type="protein sequence ID" value="RHY53814.1"/>
    <property type="molecule type" value="Genomic_DNA"/>
</dbReference>